<dbReference type="Pfam" id="PF02894">
    <property type="entry name" value="GFO_IDH_MocA_C"/>
    <property type="match status" value="1"/>
</dbReference>
<dbReference type="EMBL" id="UINC01067248">
    <property type="protein sequence ID" value="SVB98732.1"/>
    <property type="molecule type" value="Genomic_DNA"/>
</dbReference>
<dbReference type="SUPFAM" id="SSF55347">
    <property type="entry name" value="Glyceraldehyde-3-phosphate dehydrogenase-like, C-terminal domain"/>
    <property type="match status" value="1"/>
</dbReference>
<dbReference type="InterPro" id="IPR000683">
    <property type="entry name" value="Gfo/Idh/MocA-like_OxRdtase_N"/>
</dbReference>
<evidence type="ECO:0000256" key="1">
    <source>
        <dbReference type="ARBA" id="ARBA00023002"/>
    </source>
</evidence>
<dbReference type="Gene3D" id="3.40.50.720">
    <property type="entry name" value="NAD(P)-binding Rossmann-like Domain"/>
    <property type="match status" value="1"/>
</dbReference>
<dbReference type="GO" id="GO:0000166">
    <property type="term" value="F:nucleotide binding"/>
    <property type="evidence" value="ECO:0007669"/>
    <property type="project" value="InterPro"/>
</dbReference>
<dbReference type="AlphaFoldDB" id="A0A382IHI2"/>
<dbReference type="PANTHER" id="PTHR43818">
    <property type="entry name" value="BCDNA.GH03377"/>
    <property type="match status" value="1"/>
</dbReference>
<dbReference type="InterPro" id="IPR036291">
    <property type="entry name" value="NAD(P)-bd_dom_sf"/>
</dbReference>
<evidence type="ECO:0000313" key="4">
    <source>
        <dbReference type="EMBL" id="SVB98732.1"/>
    </source>
</evidence>
<feature type="non-terminal residue" evidence="4">
    <location>
        <position position="329"/>
    </location>
</feature>
<protein>
    <recommendedName>
        <fullName evidence="5">Gfo/Idh/MocA-like oxidoreductase N-terminal domain-containing protein</fullName>
    </recommendedName>
</protein>
<evidence type="ECO:0008006" key="5">
    <source>
        <dbReference type="Google" id="ProtNLM"/>
    </source>
</evidence>
<gene>
    <name evidence="4" type="ORF">METZ01_LOCUS251586</name>
</gene>
<reference evidence="4" key="1">
    <citation type="submission" date="2018-05" db="EMBL/GenBank/DDBJ databases">
        <authorList>
            <person name="Lanie J.A."/>
            <person name="Ng W.-L."/>
            <person name="Kazmierczak K.M."/>
            <person name="Andrzejewski T.M."/>
            <person name="Davidsen T.M."/>
            <person name="Wayne K.J."/>
            <person name="Tettelin H."/>
            <person name="Glass J.I."/>
            <person name="Rusch D."/>
            <person name="Podicherti R."/>
            <person name="Tsui H.-C.T."/>
            <person name="Winkler M.E."/>
        </authorList>
    </citation>
    <scope>NUCLEOTIDE SEQUENCE</scope>
</reference>
<proteinExistence type="predicted"/>
<keyword evidence="1" id="KW-0560">Oxidoreductase</keyword>
<dbReference type="InterPro" id="IPR050463">
    <property type="entry name" value="Gfo/Idh/MocA_oxidrdct_glycsds"/>
</dbReference>
<name>A0A382IHI2_9ZZZZ</name>
<feature type="domain" description="Gfo/Idh/MocA-like oxidoreductase C-terminal" evidence="3">
    <location>
        <begin position="121"/>
        <end position="325"/>
    </location>
</feature>
<dbReference type="PANTHER" id="PTHR43818:SF11">
    <property type="entry name" value="BCDNA.GH03377"/>
    <property type="match status" value="1"/>
</dbReference>
<dbReference type="InterPro" id="IPR004104">
    <property type="entry name" value="Gfo/Idh/MocA-like_OxRdtase_C"/>
</dbReference>
<dbReference type="SUPFAM" id="SSF51735">
    <property type="entry name" value="NAD(P)-binding Rossmann-fold domains"/>
    <property type="match status" value="1"/>
</dbReference>
<dbReference type="Pfam" id="PF01408">
    <property type="entry name" value="GFO_IDH_MocA"/>
    <property type="match status" value="1"/>
</dbReference>
<evidence type="ECO:0000259" key="3">
    <source>
        <dbReference type="Pfam" id="PF02894"/>
    </source>
</evidence>
<accession>A0A382IHI2</accession>
<evidence type="ECO:0000259" key="2">
    <source>
        <dbReference type="Pfam" id="PF01408"/>
    </source>
</evidence>
<sequence>MGAPGMALADDTELIATYSRDWGRAEAFASKHGFQAAYDSVEELLADSRVDAVFIATPNNLHATHARMAAEAGKHVLTEKPMALTVDDGIDMVRTCKSNGVKLGVGFQLRCHPGHIEASRLVQQGVLGSIVLAQAQLGNGERGQLSRTIRTGLSEWWEHPEMIGGASTMIGAGVHAIDDMHFLLGQNVVEIAAITDGQNSENALESVATMSLRFDGGAIGMMACSGRLPDSKNDVVIYGSDGRIVLKDASRPSMGGELEVISETVNNNVAYEPDPLLLFKWQTEAFNRAILNDEEPAASGIDGLKIIQVTLAMIESASTGRTVKIDPLT</sequence>
<organism evidence="4">
    <name type="scientific">marine metagenome</name>
    <dbReference type="NCBI Taxonomy" id="408172"/>
    <lineage>
        <taxon>unclassified sequences</taxon>
        <taxon>metagenomes</taxon>
        <taxon>ecological metagenomes</taxon>
    </lineage>
</organism>
<dbReference type="GO" id="GO:0016491">
    <property type="term" value="F:oxidoreductase activity"/>
    <property type="evidence" value="ECO:0007669"/>
    <property type="project" value="UniProtKB-KW"/>
</dbReference>
<feature type="domain" description="Gfo/Idh/MocA-like oxidoreductase N-terminal" evidence="2">
    <location>
        <begin position="4"/>
        <end position="107"/>
    </location>
</feature>
<dbReference type="Gene3D" id="3.30.360.10">
    <property type="entry name" value="Dihydrodipicolinate Reductase, domain 2"/>
    <property type="match status" value="1"/>
</dbReference>